<evidence type="ECO:0000313" key="4">
    <source>
        <dbReference type="Proteomes" id="UP001141552"/>
    </source>
</evidence>
<dbReference type="Gene3D" id="3.40.50.720">
    <property type="entry name" value="NAD(P)-binding Rossmann-like Domain"/>
    <property type="match status" value="1"/>
</dbReference>
<evidence type="ECO:0008006" key="5">
    <source>
        <dbReference type="Google" id="ProtNLM"/>
    </source>
</evidence>
<dbReference type="SUPFAM" id="SSF51735">
    <property type="entry name" value="NAD(P)-binding Rossmann-fold domains"/>
    <property type="match status" value="1"/>
</dbReference>
<dbReference type="PANTHER" id="PTHR43180">
    <property type="entry name" value="3-OXOACYL-(ACYL-CARRIER-PROTEIN) REDUCTASE (AFU_ORTHOLOGUE AFUA_6G11210)"/>
    <property type="match status" value="1"/>
</dbReference>
<accession>A0A9Q0FXU8</accession>
<comment type="similarity">
    <text evidence="1">Belongs to the short-chain dehydrogenases/reductases (SDR) family.</text>
</comment>
<evidence type="ECO:0000256" key="2">
    <source>
        <dbReference type="ARBA" id="ARBA00023002"/>
    </source>
</evidence>
<dbReference type="InterPro" id="IPR002347">
    <property type="entry name" value="SDR_fam"/>
</dbReference>
<dbReference type="PRINTS" id="PR00080">
    <property type="entry name" value="SDRFAMILY"/>
</dbReference>
<dbReference type="FunFam" id="3.40.50.720:FF:000084">
    <property type="entry name" value="Short-chain dehydrogenase reductase"/>
    <property type="match status" value="1"/>
</dbReference>
<comment type="caution">
    <text evidence="3">The sequence shown here is derived from an EMBL/GenBank/DDBJ whole genome shotgun (WGS) entry which is preliminary data.</text>
</comment>
<proteinExistence type="inferred from homology"/>
<dbReference type="InterPro" id="IPR036291">
    <property type="entry name" value="NAD(P)-bd_dom_sf"/>
</dbReference>
<reference evidence="3" key="2">
    <citation type="journal article" date="2023" name="Plants (Basel)">
        <title>Annotation of the Turnera subulata (Passifloraceae) Draft Genome Reveals the S-Locus Evolved after the Divergence of Turneroideae from Passifloroideae in a Stepwise Manner.</title>
        <authorList>
            <person name="Henning P.M."/>
            <person name="Roalson E.H."/>
            <person name="Mir W."/>
            <person name="McCubbin A.G."/>
            <person name="Shore J.S."/>
        </authorList>
    </citation>
    <scope>NUCLEOTIDE SEQUENCE</scope>
    <source>
        <strain evidence="3">F60SS</strain>
    </source>
</reference>
<reference evidence="3" key="1">
    <citation type="submission" date="2022-02" db="EMBL/GenBank/DDBJ databases">
        <authorList>
            <person name="Henning P.M."/>
            <person name="McCubbin A.G."/>
            <person name="Shore J.S."/>
        </authorList>
    </citation>
    <scope>NUCLEOTIDE SEQUENCE</scope>
    <source>
        <strain evidence="3">F60SS</strain>
        <tissue evidence="3">Leaves</tissue>
    </source>
</reference>
<protein>
    <recommendedName>
        <fullName evidence="5">Secoisolariciresinol dehydrogenase</fullName>
    </recommendedName>
</protein>
<dbReference type="NCBIfam" id="NF005559">
    <property type="entry name" value="PRK07231.1"/>
    <property type="match status" value="1"/>
</dbReference>
<evidence type="ECO:0000256" key="1">
    <source>
        <dbReference type="ARBA" id="ARBA00006484"/>
    </source>
</evidence>
<keyword evidence="4" id="KW-1185">Reference proteome</keyword>
<gene>
    <name evidence="3" type="ORF">Tsubulata_041626</name>
</gene>
<keyword evidence="2" id="KW-0560">Oxidoreductase</keyword>
<dbReference type="Proteomes" id="UP001141552">
    <property type="component" value="Unassembled WGS sequence"/>
</dbReference>
<dbReference type="OrthoDB" id="294295at2759"/>
<name>A0A9Q0FXU8_9ROSI</name>
<dbReference type="InterPro" id="IPR045309">
    <property type="entry name" value="ABA2-like"/>
</dbReference>
<dbReference type="PRINTS" id="PR00081">
    <property type="entry name" value="GDHRDH"/>
</dbReference>
<dbReference type="EMBL" id="JAKUCV010003598">
    <property type="protein sequence ID" value="KAJ4838296.1"/>
    <property type="molecule type" value="Genomic_DNA"/>
</dbReference>
<dbReference type="GO" id="GO:0016616">
    <property type="term" value="F:oxidoreductase activity, acting on the CH-OH group of donors, NAD or NADP as acceptor"/>
    <property type="evidence" value="ECO:0007669"/>
    <property type="project" value="InterPro"/>
</dbReference>
<evidence type="ECO:0000313" key="3">
    <source>
        <dbReference type="EMBL" id="KAJ4838296.1"/>
    </source>
</evidence>
<dbReference type="CDD" id="cd05326">
    <property type="entry name" value="secoisolariciresinol-DH_like_SDR_c"/>
    <property type="match status" value="1"/>
</dbReference>
<dbReference type="AlphaFoldDB" id="A0A9Q0FXU8"/>
<organism evidence="3 4">
    <name type="scientific">Turnera subulata</name>
    <dbReference type="NCBI Taxonomy" id="218843"/>
    <lineage>
        <taxon>Eukaryota</taxon>
        <taxon>Viridiplantae</taxon>
        <taxon>Streptophyta</taxon>
        <taxon>Embryophyta</taxon>
        <taxon>Tracheophyta</taxon>
        <taxon>Spermatophyta</taxon>
        <taxon>Magnoliopsida</taxon>
        <taxon>eudicotyledons</taxon>
        <taxon>Gunneridae</taxon>
        <taxon>Pentapetalae</taxon>
        <taxon>rosids</taxon>
        <taxon>fabids</taxon>
        <taxon>Malpighiales</taxon>
        <taxon>Passifloraceae</taxon>
        <taxon>Turnera</taxon>
    </lineage>
</organism>
<dbReference type="Pfam" id="PF13561">
    <property type="entry name" value="adh_short_C2"/>
    <property type="match status" value="1"/>
</dbReference>
<dbReference type="PANTHER" id="PTHR43180:SF67">
    <property type="entry name" value="SECOISOLARICIRESINOL DEHYDROGENASE"/>
    <property type="match status" value="1"/>
</dbReference>
<sequence length="285" mass="29699">MDSHTLMTTPTAKRLAGKVALITGGASGIGKATARVFVSHGAKVLIADIQDELGHALCAELQGSSTSTGGAAAISFVHCDVSCESDVEKAVDLAVSLYGKLDVMFNNAGISGNMDPSILSTTDDNLQRVFSVNVFGAFYGAKHAARVMIPAKRGCILSTSSVSTLDCAEIPYAYVASKHAVVGLTKSLCVELGQYGIRANCISPFGVATPLLQNSFGRKEKELEDLVSKAGNLKETVLEPEDIAQAALYLASDDSKYVSGIDLVVDGGHNLNNPSLSLALKTLSS</sequence>